<evidence type="ECO:0000313" key="5">
    <source>
        <dbReference type="Proteomes" id="UP000183769"/>
    </source>
</evidence>
<evidence type="ECO:0000313" key="4">
    <source>
        <dbReference type="EMBL" id="SFP53875.1"/>
    </source>
</evidence>
<dbReference type="SUPFAM" id="SSF53901">
    <property type="entry name" value="Thiolase-like"/>
    <property type="match status" value="1"/>
</dbReference>
<dbReference type="Gene3D" id="3.40.47.10">
    <property type="match status" value="1"/>
</dbReference>
<protein>
    <submittedName>
        <fullName evidence="4">Acetyl-CoA C-acetyltransferase</fullName>
    </submittedName>
</protein>
<dbReference type="CDD" id="cd00829">
    <property type="entry name" value="SCP-x_thiolase"/>
    <property type="match status" value="1"/>
</dbReference>
<reference evidence="5" key="1">
    <citation type="submission" date="2016-10" db="EMBL/GenBank/DDBJ databases">
        <authorList>
            <person name="Varghese N."/>
            <person name="Submissions S."/>
        </authorList>
    </citation>
    <scope>NUCLEOTIDE SEQUENCE [LARGE SCALE GENOMIC DNA]</scope>
    <source>
        <strain evidence="5">CGMCC 1.10329</strain>
    </source>
</reference>
<dbReference type="InterPro" id="IPR002155">
    <property type="entry name" value="Thiolase"/>
</dbReference>
<dbReference type="InterPro" id="IPR020616">
    <property type="entry name" value="Thiolase_N"/>
</dbReference>
<keyword evidence="1" id="KW-0414">Isoprene biosynthesis</keyword>
<dbReference type="Proteomes" id="UP000183769">
    <property type="component" value="Unassembled WGS sequence"/>
</dbReference>
<organism evidence="4 5">
    <name type="scientific">Halolamina pelagica</name>
    <dbReference type="NCBI Taxonomy" id="699431"/>
    <lineage>
        <taxon>Archaea</taxon>
        <taxon>Methanobacteriati</taxon>
        <taxon>Methanobacteriota</taxon>
        <taxon>Stenosarchaea group</taxon>
        <taxon>Halobacteria</taxon>
        <taxon>Halobacteriales</taxon>
        <taxon>Haloferacaceae</taxon>
    </lineage>
</organism>
<keyword evidence="4" id="KW-0808">Transferase</keyword>
<dbReference type="AlphaFoldDB" id="A0A1I5R600"/>
<dbReference type="OrthoDB" id="167534at2157"/>
<dbReference type="NCBIfam" id="NF004720">
    <property type="entry name" value="PRK06064.1"/>
    <property type="match status" value="1"/>
</dbReference>
<dbReference type="InterPro" id="IPR055140">
    <property type="entry name" value="Thiolase_C_2"/>
</dbReference>
<dbReference type="Pfam" id="PF22691">
    <property type="entry name" value="Thiolase_C_1"/>
    <property type="match status" value="1"/>
</dbReference>
<dbReference type="PANTHER" id="PTHR42870:SF6">
    <property type="entry name" value="ACETYL-COA C-ACYLTRANSFERASE"/>
    <property type="match status" value="1"/>
</dbReference>
<proteinExistence type="predicted"/>
<dbReference type="PANTHER" id="PTHR42870">
    <property type="entry name" value="ACETYL-COA C-ACETYLTRANSFERASE"/>
    <property type="match status" value="1"/>
</dbReference>
<dbReference type="Pfam" id="PF00108">
    <property type="entry name" value="Thiolase_N"/>
    <property type="match status" value="1"/>
</dbReference>
<evidence type="ECO:0000259" key="2">
    <source>
        <dbReference type="Pfam" id="PF00108"/>
    </source>
</evidence>
<keyword evidence="5" id="KW-1185">Reference proteome</keyword>
<dbReference type="PIRSF" id="PIRSF000429">
    <property type="entry name" value="Ac-CoA_Ac_transf"/>
    <property type="match status" value="1"/>
</dbReference>
<sequence>MNGVRVAGVGLTHFGSHPERTGRDLFAEAALNARDDAGVPLDDVEQLNVGNFAGSLLEGQGHTAPLLAEAAGLDCPATRYEEACASAGVAVREAVRAVRSGEADVVLAGGMERMTNNDTPETTEALAIAADELFEIRAGVTFPGAYALMATAYAEAFDVDEETLKTDLANVASKNHDNALPNEYAQYQREISVEQALDAPPVAEPLGLFDCCPVTDGASAVVLVSEEYAADHDLSADVAVVGTGQGTDRMALQDREYLARTPAADDAAAMAYDDAGIDAADVDVAEVHDCFTIAEVLAIESLGFYEPGEGLGAARRGETRADGELPVNLSGGLKAKGHPVGATGGSQIAEMTRLLRGDHPNSDEVPDAEVGVTHNAGGTVASAVVHVLEVAE</sequence>
<name>A0A1I5R600_9EURY</name>
<dbReference type="EMBL" id="FOXI01000004">
    <property type="protein sequence ID" value="SFP53875.1"/>
    <property type="molecule type" value="Genomic_DNA"/>
</dbReference>
<gene>
    <name evidence="4" type="ORF">SAMN05216277_104255</name>
</gene>
<dbReference type="GO" id="GO:0008299">
    <property type="term" value="P:isoprenoid biosynthetic process"/>
    <property type="evidence" value="ECO:0007669"/>
    <property type="project" value="UniProtKB-KW"/>
</dbReference>
<accession>A0A1I5R600</accession>
<feature type="domain" description="Thiolase C-terminal" evidence="3">
    <location>
        <begin position="244"/>
        <end position="389"/>
    </location>
</feature>
<evidence type="ECO:0000256" key="1">
    <source>
        <dbReference type="ARBA" id="ARBA00023229"/>
    </source>
</evidence>
<dbReference type="InterPro" id="IPR016039">
    <property type="entry name" value="Thiolase-like"/>
</dbReference>
<feature type="domain" description="Thiolase N-terminal" evidence="2">
    <location>
        <begin position="12"/>
        <end position="227"/>
    </location>
</feature>
<dbReference type="GO" id="GO:0016747">
    <property type="term" value="F:acyltransferase activity, transferring groups other than amino-acyl groups"/>
    <property type="evidence" value="ECO:0007669"/>
    <property type="project" value="InterPro"/>
</dbReference>
<evidence type="ECO:0000259" key="3">
    <source>
        <dbReference type="Pfam" id="PF22691"/>
    </source>
</evidence>
<dbReference type="RefSeq" id="WP_074877334.1">
    <property type="nucleotide sequence ID" value="NZ_FOXI01000004.1"/>
</dbReference>